<comment type="subcellular location">
    <subcellularLocation>
        <location evidence="1">Cell membrane</location>
        <topology evidence="1">Single-pass membrane protein</topology>
    </subcellularLocation>
    <subcellularLocation>
        <location evidence="2">Cytoplasm</location>
        <location evidence="2">Cytoskeleton</location>
    </subcellularLocation>
</comment>
<evidence type="ECO:0000256" key="5">
    <source>
        <dbReference type="ARBA" id="ARBA00022692"/>
    </source>
</evidence>
<dbReference type="AlphaFoldDB" id="A0A8C7DJI0"/>
<feature type="compositionally biased region" description="Pro residues" evidence="10">
    <location>
        <begin position="692"/>
        <end position="704"/>
    </location>
</feature>
<keyword evidence="6 11" id="KW-1133">Transmembrane helix</keyword>
<dbReference type="InterPro" id="IPR030398">
    <property type="entry name" value="SEA_DG_dom"/>
</dbReference>
<dbReference type="GO" id="GO:0042383">
    <property type="term" value="C:sarcolemma"/>
    <property type="evidence" value="ECO:0007669"/>
    <property type="project" value="TreeGrafter"/>
</dbReference>
<evidence type="ECO:0000256" key="10">
    <source>
        <dbReference type="SAM" id="MobiDB-lite"/>
    </source>
</evidence>
<evidence type="ECO:0000313" key="13">
    <source>
        <dbReference type="Ensembl" id="ENSOKIP00005018629.1"/>
    </source>
</evidence>
<evidence type="ECO:0000313" key="14">
    <source>
        <dbReference type="Proteomes" id="UP000694557"/>
    </source>
</evidence>
<dbReference type="GO" id="GO:0021675">
    <property type="term" value="P:nerve development"/>
    <property type="evidence" value="ECO:0007669"/>
    <property type="project" value="TreeGrafter"/>
</dbReference>
<keyword evidence="8" id="KW-0325">Glycoprotein</keyword>
<evidence type="ECO:0000256" key="6">
    <source>
        <dbReference type="ARBA" id="ARBA00022989"/>
    </source>
</evidence>
<keyword evidence="9" id="KW-0206">Cytoskeleton</keyword>
<dbReference type="GeneTree" id="ENSGT00390000008429"/>
<dbReference type="InterPro" id="IPR013783">
    <property type="entry name" value="Ig-like_fold"/>
</dbReference>
<dbReference type="InterPro" id="IPR008465">
    <property type="entry name" value="DAG1_C"/>
</dbReference>
<dbReference type="SUPFAM" id="SSF111006">
    <property type="entry name" value="Dystroglycan, domain 2"/>
    <property type="match status" value="1"/>
</dbReference>
<dbReference type="GO" id="GO:0002009">
    <property type="term" value="P:morphogenesis of an epithelium"/>
    <property type="evidence" value="ECO:0007669"/>
    <property type="project" value="TreeGrafter"/>
</dbReference>
<dbReference type="GO" id="GO:0007411">
    <property type="term" value="P:axon guidance"/>
    <property type="evidence" value="ECO:0007669"/>
    <property type="project" value="TreeGrafter"/>
</dbReference>
<reference evidence="13" key="2">
    <citation type="submission" date="2025-09" db="UniProtKB">
        <authorList>
            <consortium name="Ensembl"/>
        </authorList>
    </citation>
    <scope>IDENTIFICATION</scope>
</reference>
<dbReference type="InterPro" id="IPR027468">
    <property type="entry name" value="Alpha-dystroglycan_domain_2"/>
</dbReference>
<keyword evidence="14" id="KW-1185">Reference proteome</keyword>
<sequence>MKVHPLLQVSLANDDAIPRWLAFTEKTGKLFGLALREDCGQYPLKVSVTGHCVSITYFHLHVLNGTVGEGSLLSTHINLGADQRVQLTSTMADYLRMAPGSVHLLSLRGPTALQREKTRVCRQDSLTADTTQGKGQVTLGRGQAAELLWPVGCGVGEKLSDLARILEHSTASGRLTTVLGVPILGWRVLCKGLLPRIRRGLQPLHHTATPTVFLTPPTQVPVSVRLKLSHIPAPEPSTSMMMSYPTAILETGAPNLELTQASKHSRRTSIMEPSQLTLDPPGDTRAQLSQSAQKTMVKKTTMGKLVGPDSVLTSINLERPERTDPIYTDSRPSNLPPKVLQSIPLLEATVGFPFHYTIPSRTFLDPEDGAAESLSLELTFIDGPPVTLGSWVALDGLELHGVPLEVDLQFAPQQLLLAARDNQGLAAWLPLTLDIHRSHAEPCHSFSLIAHRSLYSLLSQRHRVELLLDKLSRFFNDSGSHHLAVLSLAPGSTIVSWYNFTLCQVWGDGDEGRCPVGQVWRMWEEISSEARQSSPAFSQAMLPEFPISKVGPVSFRRDCFSSPTTATTIASTSDPTGASVRQTDPYHWMASVLTALLVVCCLFLAVTVTFIVFYFCRSRVRVRTRAIWPSEGVVPGHTMDLRAIRPRMPPLFQPEVPPPPPRLWLNTSPASGEHLSPTYLQGRQPYQRPVSFHPPPQYQFPPQYPHNRPWEHKSQEKHTNK</sequence>
<dbReference type="Gene3D" id="3.30.70.1040">
    <property type="entry name" value="Dystroglycan, domain 2"/>
    <property type="match status" value="1"/>
</dbReference>
<evidence type="ECO:0000256" key="4">
    <source>
        <dbReference type="ARBA" id="ARBA00022490"/>
    </source>
</evidence>
<evidence type="ECO:0000256" key="3">
    <source>
        <dbReference type="ARBA" id="ARBA00022475"/>
    </source>
</evidence>
<dbReference type="Gene3D" id="2.60.40.10">
    <property type="entry name" value="Immunoglobulins"/>
    <property type="match status" value="2"/>
</dbReference>
<dbReference type="PANTHER" id="PTHR21559:SF24">
    <property type="entry name" value="DYSTROGLYCAN 1"/>
    <property type="match status" value="1"/>
</dbReference>
<dbReference type="SUPFAM" id="SSF49313">
    <property type="entry name" value="Cadherin-like"/>
    <property type="match status" value="2"/>
</dbReference>
<dbReference type="GO" id="GO:0043236">
    <property type="term" value="F:laminin binding"/>
    <property type="evidence" value="ECO:0007669"/>
    <property type="project" value="TreeGrafter"/>
</dbReference>
<dbReference type="GO" id="GO:0016203">
    <property type="term" value="P:muscle attachment"/>
    <property type="evidence" value="ECO:0007669"/>
    <property type="project" value="TreeGrafter"/>
</dbReference>
<evidence type="ECO:0000256" key="11">
    <source>
        <dbReference type="SAM" id="Phobius"/>
    </source>
</evidence>
<dbReference type="Proteomes" id="UP000694557">
    <property type="component" value="Unassembled WGS sequence"/>
</dbReference>
<protein>
    <recommendedName>
        <fullName evidence="12">Peptidase S72 domain-containing protein</fullName>
    </recommendedName>
</protein>
<keyword evidence="4" id="KW-0963">Cytoplasm</keyword>
<name>A0A8C7DJI0_ONCKI</name>
<evidence type="ECO:0000259" key="12">
    <source>
        <dbReference type="PROSITE" id="PS51699"/>
    </source>
</evidence>
<dbReference type="Ensembl" id="ENSOKIT00005019858.1">
    <property type="protein sequence ID" value="ENSOKIP00005018629.1"/>
    <property type="gene ID" value="ENSOKIG00005008262.1"/>
</dbReference>
<dbReference type="Pfam" id="PF05454">
    <property type="entry name" value="DAG1"/>
    <property type="match status" value="1"/>
</dbReference>
<evidence type="ECO:0000256" key="8">
    <source>
        <dbReference type="ARBA" id="ARBA00023180"/>
    </source>
</evidence>
<feature type="region of interest" description="Disordered" evidence="10">
    <location>
        <begin position="264"/>
        <end position="286"/>
    </location>
</feature>
<evidence type="ECO:0000256" key="7">
    <source>
        <dbReference type="ARBA" id="ARBA00023136"/>
    </source>
</evidence>
<feature type="region of interest" description="Disordered" evidence="10">
    <location>
        <begin position="685"/>
        <end position="721"/>
    </location>
</feature>
<organism evidence="13 14">
    <name type="scientific">Oncorhynchus kisutch</name>
    <name type="common">Coho salmon</name>
    <name type="synonym">Salmo kisutch</name>
    <dbReference type="NCBI Taxonomy" id="8019"/>
    <lineage>
        <taxon>Eukaryota</taxon>
        <taxon>Metazoa</taxon>
        <taxon>Chordata</taxon>
        <taxon>Craniata</taxon>
        <taxon>Vertebrata</taxon>
        <taxon>Euteleostomi</taxon>
        <taxon>Actinopterygii</taxon>
        <taxon>Neopterygii</taxon>
        <taxon>Teleostei</taxon>
        <taxon>Protacanthopterygii</taxon>
        <taxon>Salmoniformes</taxon>
        <taxon>Salmonidae</taxon>
        <taxon>Salmoninae</taxon>
        <taxon>Oncorhynchus</taxon>
    </lineage>
</organism>
<feature type="domain" description="Peptidase S72" evidence="12">
    <location>
        <begin position="441"/>
        <end position="557"/>
    </location>
</feature>
<dbReference type="GO" id="GO:0016011">
    <property type="term" value="C:dystroglycan complex"/>
    <property type="evidence" value="ECO:0007669"/>
    <property type="project" value="TreeGrafter"/>
</dbReference>
<dbReference type="GO" id="GO:0005509">
    <property type="term" value="F:calcium ion binding"/>
    <property type="evidence" value="ECO:0007669"/>
    <property type="project" value="InterPro"/>
</dbReference>
<dbReference type="GO" id="GO:0005856">
    <property type="term" value="C:cytoskeleton"/>
    <property type="evidence" value="ECO:0007669"/>
    <property type="project" value="UniProtKB-SubCell"/>
</dbReference>
<feature type="compositionally biased region" description="Basic and acidic residues" evidence="10">
    <location>
        <begin position="708"/>
        <end position="721"/>
    </location>
</feature>
<accession>A0A8C7DJI0</accession>
<evidence type="ECO:0000256" key="1">
    <source>
        <dbReference type="ARBA" id="ARBA00004162"/>
    </source>
</evidence>
<keyword evidence="5 11" id="KW-0812">Transmembrane</keyword>
<proteinExistence type="predicted"/>
<reference evidence="13" key="1">
    <citation type="submission" date="2025-08" db="UniProtKB">
        <authorList>
            <consortium name="Ensembl"/>
        </authorList>
    </citation>
    <scope>IDENTIFICATION</scope>
</reference>
<dbReference type="InterPro" id="IPR015919">
    <property type="entry name" value="Cadherin-like_sf"/>
</dbReference>
<keyword evidence="7 11" id="KW-0472">Membrane</keyword>
<dbReference type="PANTHER" id="PTHR21559">
    <property type="entry name" value="DYSTROGLYCAN-RELATED"/>
    <property type="match status" value="1"/>
</dbReference>
<evidence type="ECO:0000256" key="2">
    <source>
        <dbReference type="ARBA" id="ARBA00004245"/>
    </source>
</evidence>
<feature type="transmembrane region" description="Helical" evidence="11">
    <location>
        <begin position="588"/>
        <end position="615"/>
    </location>
</feature>
<dbReference type="PROSITE" id="PS51699">
    <property type="entry name" value="SEA_DG"/>
    <property type="match status" value="1"/>
</dbReference>
<evidence type="ECO:0000256" key="9">
    <source>
        <dbReference type="ARBA" id="ARBA00023212"/>
    </source>
</evidence>
<keyword evidence="3" id="KW-1003">Cell membrane</keyword>